<name>W6R6N4_9HYPH</name>
<dbReference type="KEGG" id="rhl:LPU83_0928"/>
<accession>W6R6N4</accession>
<gene>
    <name evidence="2" type="ORF">LPU83_0928</name>
</gene>
<reference evidence="2" key="1">
    <citation type="submission" date="2013-11" db="EMBL/GenBank/DDBJ databases">
        <title>Draft genome sequence of the broad-host-range Rhizobium sp. LPU83 strain, a member of the low-genetic diversity Oregon-like Rhizobium sp. group.</title>
        <authorList>
            <person name="Wibberg D."/>
            <person name="Puehler A."/>
            <person name="Schlueter A."/>
        </authorList>
    </citation>
    <scope>NUCLEOTIDE SEQUENCE [LARGE SCALE GENOMIC DNA]</scope>
    <source>
        <strain evidence="2">LPU83</strain>
    </source>
</reference>
<dbReference type="eggNOG" id="ENOG5030SMW">
    <property type="taxonomic scope" value="Bacteria"/>
</dbReference>
<dbReference type="AlphaFoldDB" id="W6R6N4"/>
<dbReference type="EMBL" id="HG916852">
    <property type="protein sequence ID" value="CDM56604.1"/>
    <property type="molecule type" value="Genomic_DNA"/>
</dbReference>
<evidence type="ECO:0000256" key="1">
    <source>
        <dbReference type="SAM" id="Phobius"/>
    </source>
</evidence>
<evidence type="ECO:0000313" key="2">
    <source>
        <dbReference type="EMBL" id="CDM56604.1"/>
    </source>
</evidence>
<keyword evidence="1" id="KW-0472">Membrane</keyword>
<dbReference type="HOGENOM" id="CLU_132656_0_0_5"/>
<evidence type="ECO:0008006" key="4">
    <source>
        <dbReference type="Google" id="ProtNLM"/>
    </source>
</evidence>
<keyword evidence="1" id="KW-0812">Transmembrane</keyword>
<evidence type="ECO:0000313" key="3">
    <source>
        <dbReference type="Proteomes" id="UP000019443"/>
    </source>
</evidence>
<keyword evidence="1" id="KW-1133">Transmembrane helix</keyword>
<feature type="transmembrane region" description="Helical" evidence="1">
    <location>
        <begin position="54"/>
        <end position="74"/>
    </location>
</feature>
<sequence>MPTTLDIFYHPRPIAQWDGRLGAECRRRTGSVCQIRKKHLGILASCSYLDRMRFLAIIAMVFAWLAYGTMSAWAGCPTCLSMQTVASNVSGEHQHMTGMDVDEKAKSPPPQQDPCSASGMVHMPFCSACLVIPPSSVVAAAGKQVFSYPAPGPAHAMRDARPAPLAPPPRLV</sequence>
<organism evidence="2 3">
    <name type="scientific">Rhizobium favelukesii</name>
    <dbReference type="NCBI Taxonomy" id="348824"/>
    <lineage>
        <taxon>Bacteria</taxon>
        <taxon>Pseudomonadati</taxon>
        <taxon>Pseudomonadota</taxon>
        <taxon>Alphaproteobacteria</taxon>
        <taxon>Hyphomicrobiales</taxon>
        <taxon>Rhizobiaceae</taxon>
        <taxon>Rhizobium/Agrobacterium group</taxon>
        <taxon>Rhizobium</taxon>
    </lineage>
</organism>
<keyword evidence="3" id="KW-1185">Reference proteome</keyword>
<dbReference type="Proteomes" id="UP000019443">
    <property type="component" value="Chromosome"/>
</dbReference>
<dbReference type="PATRIC" id="fig|348824.6.peg.1001"/>
<proteinExistence type="predicted"/>
<protein>
    <recommendedName>
        <fullName evidence="4">DUF2946 domain-containing protein</fullName>
    </recommendedName>
</protein>